<name>A0AAW6U8R8_9MOLU</name>
<dbReference type="RefSeq" id="WP_282838759.1">
    <property type="nucleotide sequence ID" value="NZ_JASCXW010000003.1"/>
</dbReference>
<evidence type="ECO:0000313" key="2">
    <source>
        <dbReference type="EMBL" id="MDI6452344.1"/>
    </source>
</evidence>
<evidence type="ECO:0000313" key="3">
    <source>
        <dbReference type="Proteomes" id="UP001431532"/>
    </source>
</evidence>
<comment type="caution">
    <text evidence="2">The sequence shown here is derived from an EMBL/GenBank/DDBJ whole genome shotgun (WGS) entry which is preliminary data.</text>
</comment>
<dbReference type="GO" id="GO:0016020">
    <property type="term" value="C:membrane"/>
    <property type="evidence" value="ECO:0007669"/>
    <property type="project" value="InterPro"/>
</dbReference>
<keyword evidence="1" id="KW-0812">Transmembrane</keyword>
<evidence type="ECO:0000256" key="1">
    <source>
        <dbReference type="SAM" id="Phobius"/>
    </source>
</evidence>
<keyword evidence="1" id="KW-1133">Transmembrane helix</keyword>
<dbReference type="AlphaFoldDB" id="A0AAW6U8R8"/>
<protein>
    <submittedName>
        <fullName evidence="2">DUF805 domain-containing protein</fullName>
    </submittedName>
</protein>
<feature type="transmembrane region" description="Helical" evidence="1">
    <location>
        <begin position="152"/>
        <end position="172"/>
    </location>
</feature>
<dbReference type="Pfam" id="PF05656">
    <property type="entry name" value="DUF805"/>
    <property type="match status" value="1"/>
</dbReference>
<dbReference type="Proteomes" id="UP001431532">
    <property type="component" value="Unassembled WGS sequence"/>
</dbReference>
<gene>
    <name evidence="2" type="ORF">QJ521_02100</name>
</gene>
<proteinExistence type="predicted"/>
<keyword evidence="1" id="KW-0472">Membrane</keyword>
<feature type="transmembrane region" description="Helical" evidence="1">
    <location>
        <begin position="111"/>
        <end position="131"/>
    </location>
</feature>
<accession>A0AAW6U8R8</accession>
<sequence length="173" mass="19781">MICEKCKSVINDGSIECPHCGYMHDSNTKSQNHGDTSLRERRLRAFTRYPKRYPYKGKRGFSAITHLYKESFNFSGESDLKEYLTQQFYIMFLFAAFAIPGKFFLDSPSSFPRIGIVILIILFILIVISSFSSLSATQRRLRNAGYPKNTYFLSYIPVLGGIILLLMTFAPAE</sequence>
<dbReference type="InterPro" id="IPR008523">
    <property type="entry name" value="DUF805"/>
</dbReference>
<feature type="transmembrane region" description="Helical" evidence="1">
    <location>
        <begin position="88"/>
        <end position="105"/>
    </location>
</feature>
<keyword evidence="3" id="KW-1185">Reference proteome</keyword>
<organism evidence="2 3">
    <name type="scientific">Peloplasma aerotolerans</name>
    <dbReference type="NCBI Taxonomy" id="3044389"/>
    <lineage>
        <taxon>Bacteria</taxon>
        <taxon>Bacillati</taxon>
        <taxon>Mycoplasmatota</taxon>
        <taxon>Mollicutes</taxon>
        <taxon>Acholeplasmatales</taxon>
        <taxon>Acholeplasmataceae</taxon>
        <taxon>Peloplasma</taxon>
    </lineage>
</organism>
<dbReference type="EMBL" id="JASCXW010000003">
    <property type="protein sequence ID" value="MDI6452344.1"/>
    <property type="molecule type" value="Genomic_DNA"/>
</dbReference>
<reference evidence="2" key="1">
    <citation type="submission" date="2023-05" db="EMBL/GenBank/DDBJ databases">
        <title>Mariniplasma microaerophilum sp. nov., a novel anaerobic mollicute isolated from terrestrial mud volcano, Taman Peninsula, Russia.</title>
        <authorList>
            <person name="Khomyakova M.A."/>
            <person name="Merkel A.Y."/>
            <person name="Slobodkin A.I."/>
        </authorList>
    </citation>
    <scope>NUCLEOTIDE SEQUENCE</scope>
    <source>
        <strain evidence="2">M4Ah</strain>
    </source>
</reference>